<evidence type="ECO:0000256" key="2">
    <source>
        <dbReference type="ARBA" id="ARBA00023125"/>
    </source>
</evidence>
<dbReference type="AlphaFoldDB" id="A0A2T0AKF1"/>
<dbReference type="InterPro" id="IPR051491">
    <property type="entry name" value="Recombinase/Transposase-rel"/>
</dbReference>
<gene>
    <name evidence="8" type="ORF">MOHU_25820</name>
</gene>
<organism evidence="8 9">
    <name type="scientific">Neomoorella humiferrea</name>
    <dbReference type="NCBI Taxonomy" id="676965"/>
    <lineage>
        <taxon>Bacteria</taxon>
        <taxon>Bacillati</taxon>
        <taxon>Bacillota</taxon>
        <taxon>Clostridia</taxon>
        <taxon>Neomoorellales</taxon>
        <taxon>Neomoorellaceae</taxon>
        <taxon>Neomoorella</taxon>
    </lineage>
</organism>
<evidence type="ECO:0000256" key="1">
    <source>
        <dbReference type="ARBA" id="ARBA00022908"/>
    </source>
</evidence>
<dbReference type="Gene3D" id="3.40.50.1390">
    <property type="entry name" value="Resolvase, N-terminal catalytic domain"/>
    <property type="match status" value="1"/>
</dbReference>
<dbReference type="EMBL" id="PVXM01000058">
    <property type="protein sequence ID" value="PRR69045.1"/>
    <property type="molecule type" value="Genomic_DNA"/>
</dbReference>
<dbReference type="GO" id="GO:0006355">
    <property type="term" value="P:regulation of DNA-templated transcription"/>
    <property type="evidence" value="ECO:0007669"/>
    <property type="project" value="InterPro"/>
</dbReference>
<dbReference type="GO" id="GO:0003677">
    <property type="term" value="F:DNA binding"/>
    <property type="evidence" value="ECO:0007669"/>
    <property type="project" value="UniProtKB-KW"/>
</dbReference>
<evidence type="ECO:0000256" key="5">
    <source>
        <dbReference type="PROSITE-ProRule" id="PRU10137"/>
    </source>
</evidence>
<name>A0A2T0AKF1_9FIRM</name>
<sequence length="216" mass="24699">MKPELEEHYPLRKAAEILGVHPITLRRWEKEGKIRCVRTPSGQRRFPRSEVLRLLGGEAPSGTRAVIYARVSSAKQAGAGNLERQKKRLEEYCRDKGYRVVAAIAEQGSGLNEKRKGLARLFRMAREGKMDLVVIEFKDRLARFGFTYIERYFNAFGVRIEIVNGEESKSLQEELVQDMLSILTVFSAKLYGSRSREFRKKVKEAMLDASKGEQAD</sequence>
<keyword evidence="9" id="KW-1185">Reference proteome</keyword>
<keyword evidence="3" id="KW-0233">DNA recombination</keyword>
<dbReference type="Pfam" id="PF00239">
    <property type="entry name" value="Resolvase"/>
    <property type="match status" value="1"/>
</dbReference>
<dbReference type="SUPFAM" id="SSF53041">
    <property type="entry name" value="Resolvase-like"/>
    <property type="match status" value="1"/>
</dbReference>
<dbReference type="InterPro" id="IPR009061">
    <property type="entry name" value="DNA-bd_dom_put_sf"/>
</dbReference>
<protein>
    <submittedName>
        <fullName evidence="8">Uncharacterized protein</fullName>
    </submittedName>
</protein>
<dbReference type="OrthoDB" id="3575335at2"/>
<accession>A0A2T0AKF1</accession>
<dbReference type="InterPro" id="IPR048046">
    <property type="entry name" value="Transpos_IS607"/>
</dbReference>
<dbReference type="InterPro" id="IPR036162">
    <property type="entry name" value="Resolvase-like_N_sf"/>
</dbReference>
<dbReference type="SUPFAM" id="SSF46955">
    <property type="entry name" value="Putative DNA-binding domain"/>
    <property type="match status" value="1"/>
</dbReference>
<dbReference type="Gene3D" id="1.10.287.2170">
    <property type="match status" value="1"/>
</dbReference>
<evidence type="ECO:0000256" key="4">
    <source>
        <dbReference type="PIRSR" id="PIRSR606118-50"/>
    </source>
</evidence>
<proteinExistence type="predicted"/>
<feature type="active site" description="O-(5'-phospho-DNA)-serine intermediate" evidence="4 5">
    <location>
        <position position="72"/>
    </location>
</feature>
<feature type="domain" description="Resolvase/invertase-type recombinase catalytic" evidence="7">
    <location>
        <begin position="64"/>
        <end position="209"/>
    </location>
</feature>
<dbReference type="InterPro" id="IPR041718">
    <property type="entry name" value="IS607_transposase-like"/>
</dbReference>
<dbReference type="PANTHER" id="PTHR36172:SF1">
    <property type="entry name" value="RESOLVASE-RELATED"/>
    <property type="match status" value="1"/>
</dbReference>
<dbReference type="Gene3D" id="1.10.1660.10">
    <property type="match status" value="1"/>
</dbReference>
<evidence type="ECO:0000259" key="7">
    <source>
        <dbReference type="PROSITE" id="PS51736"/>
    </source>
</evidence>
<keyword evidence="2" id="KW-0238">DNA-binding</keyword>
<dbReference type="NCBIfam" id="NF033518">
    <property type="entry name" value="transpos_IS607"/>
    <property type="match status" value="1"/>
</dbReference>
<dbReference type="InterPro" id="IPR000551">
    <property type="entry name" value="MerR-type_HTH_dom"/>
</dbReference>
<dbReference type="InterPro" id="IPR006119">
    <property type="entry name" value="Resolv_N"/>
</dbReference>
<dbReference type="Pfam" id="PF00376">
    <property type="entry name" value="MerR"/>
    <property type="match status" value="1"/>
</dbReference>
<evidence type="ECO:0000256" key="3">
    <source>
        <dbReference type="ARBA" id="ARBA00023172"/>
    </source>
</evidence>
<feature type="domain" description="HTH merR-type" evidence="6">
    <location>
        <begin position="8"/>
        <end position="55"/>
    </location>
</feature>
<keyword evidence="1" id="KW-0229">DNA integration</keyword>
<dbReference type="PROSITE" id="PS00397">
    <property type="entry name" value="RECOMBINASES_1"/>
    <property type="match status" value="1"/>
</dbReference>
<dbReference type="CDD" id="cd03769">
    <property type="entry name" value="SR_IS607_transposase_like"/>
    <property type="match status" value="1"/>
</dbReference>
<dbReference type="PROSITE" id="PS51736">
    <property type="entry name" value="RECOMBINASES_3"/>
    <property type="match status" value="1"/>
</dbReference>
<dbReference type="GO" id="GO:0000150">
    <property type="term" value="F:DNA strand exchange activity"/>
    <property type="evidence" value="ECO:0007669"/>
    <property type="project" value="InterPro"/>
</dbReference>
<dbReference type="PANTHER" id="PTHR36172">
    <property type="match status" value="1"/>
</dbReference>
<dbReference type="FunFam" id="3.40.50.1390:FF:000002">
    <property type="entry name" value="ORF1 in transposon ISC1904"/>
    <property type="match status" value="1"/>
</dbReference>
<dbReference type="CDD" id="cd04762">
    <property type="entry name" value="HTH_MerR-trunc"/>
    <property type="match status" value="1"/>
</dbReference>
<comment type="caution">
    <text evidence="8">The sequence shown here is derived from an EMBL/GenBank/DDBJ whole genome shotgun (WGS) entry which is preliminary data.</text>
</comment>
<reference evidence="8 9" key="1">
    <citation type="submission" date="2018-03" db="EMBL/GenBank/DDBJ databases">
        <title>Genome sequence of Moorella humiferrea DSM 23265.</title>
        <authorList>
            <person name="Poehlein A."/>
            <person name="Daniel R."/>
        </authorList>
    </citation>
    <scope>NUCLEOTIDE SEQUENCE [LARGE SCALE GENOMIC DNA]</scope>
    <source>
        <strain evidence="8 9">DSM 23265</strain>
    </source>
</reference>
<dbReference type="Proteomes" id="UP000238415">
    <property type="component" value="Unassembled WGS sequence"/>
</dbReference>
<dbReference type="InterPro" id="IPR006118">
    <property type="entry name" value="Recombinase_CS"/>
</dbReference>
<dbReference type="GO" id="GO:0015074">
    <property type="term" value="P:DNA integration"/>
    <property type="evidence" value="ECO:0007669"/>
    <property type="project" value="UniProtKB-KW"/>
</dbReference>
<dbReference type="PROSITE" id="PS50937">
    <property type="entry name" value="HTH_MERR_2"/>
    <property type="match status" value="1"/>
</dbReference>
<evidence type="ECO:0000313" key="8">
    <source>
        <dbReference type="EMBL" id="PRR69045.1"/>
    </source>
</evidence>
<dbReference type="SMART" id="SM00857">
    <property type="entry name" value="Resolvase"/>
    <property type="match status" value="1"/>
</dbReference>
<evidence type="ECO:0000313" key="9">
    <source>
        <dbReference type="Proteomes" id="UP000238415"/>
    </source>
</evidence>
<evidence type="ECO:0000259" key="6">
    <source>
        <dbReference type="PROSITE" id="PS50937"/>
    </source>
</evidence>